<feature type="chain" id="PRO_5047508053" evidence="5">
    <location>
        <begin position="22"/>
        <end position="181"/>
    </location>
</feature>
<dbReference type="PANTHER" id="PTHR33420">
    <property type="entry name" value="FIMBRIAL SUBUNIT ELFA-RELATED"/>
    <property type="match status" value="1"/>
</dbReference>
<feature type="signal peptide" evidence="5">
    <location>
        <begin position="1"/>
        <end position="21"/>
    </location>
</feature>
<evidence type="ECO:0000256" key="5">
    <source>
        <dbReference type="SAM" id="SignalP"/>
    </source>
</evidence>
<dbReference type="Proteomes" id="UP000739180">
    <property type="component" value="Unassembled WGS sequence"/>
</dbReference>
<proteinExistence type="inferred from homology"/>
<comment type="caution">
    <text evidence="6">The sequence shown here is derived from an EMBL/GenBank/DDBJ whole genome shotgun (WGS) entry which is preliminary data.</text>
</comment>
<protein>
    <submittedName>
        <fullName evidence="6">Type 1 fimbrial protein</fullName>
    </submittedName>
</protein>
<dbReference type="InterPro" id="IPR039458">
    <property type="entry name" value="FimA-like"/>
</dbReference>
<comment type="subcellular location">
    <subcellularLocation>
        <location evidence="1">Fimbrium</location>
    </subcellularLocation>
</comment>
<dbReference type="Pfam" id="PF16970">
    <property type="entry name" value="FimA"/>
    <property type="match status" value="1"/>
</dbReference>
<dbReference type="Gene3D" id="2.60.40.1090">
    <property type="entry name" value="Fimbrial-type adhesion domain"/>
    <property type="match status" value="1"/>
</dbReference>
<dbReference type="InterPro" id="IPR050263">
    <property type="entry name" value="Bact_Fimbrial_Adh_Pro"/>
</dbReference>
<dbReference type="InterPro" id="IPR008966">
    <property type="entry name" value="Adhesion_dom_sf"/>
</dbReference>
<dbReference type="EMBL" id="VCQT01000033">
    <property type="protein sequence ID" value="TMW12497.1"/>
    <property type="molecule type" value="Genomic_DNA"/>
</dbReference>
<reference evidence="6 7" key="1">
    <citation type="submission" date="2019-05" db="EMBL/GenBank/DDBJ databases">
        <title>Genome of Alcanivorax gelatiniphagus, an oil degrading marine bacteria.</title>
        <authorList>
            <person name="Kwon K.K."/>
        </authorList>
    </citation>
    <scope>NUCLEOTIDE SEQUENCE [LARGE SCALE GENOMIC DNA]</scope>
    <source>
        <strain evidence="6 7">MEBiC 08158</strain>
    </source>
</reference>
<keyword evidence="7" id="KW-1185">Reference proteome</keyword>
<evidence type="ECO:0000256" key="2">
    <source>
        <dbReference type="ARBA" id="ARBA00006671"/>
    </source>
</evidence>
<name>A0ABY2XKB2_9GAMM</name>
<evidence type="ECO:0000313" key="6">
    <source>
        <dbReference type="EMBL" id="TMW12497.1"/>
    </source>
</evidence>
<dbReference type="SUPFAM" id="SSF49401">
    <property type="entry name" value="Bacterial adhesins"/>
    <property type="match status" value="1"/>
</dbReference>
<dbReference type="PANTHER" id="PTHR33420:SF3">
    <property type="entry name" value="FIMBRIAL SUBUNIT ELFA"/>
    <property type="match status" value="1"/>
</dbReference>
<sequence>MFTFRSMAAAALLCAAGSAMAADGTITFTGKIIDQTCNITTPGGADFTVTLPTVAAATLASAGDVAGRTPFSINLSDCAEGDVATYFEPGPSVDFETGRLVNQAAGNTVATNVQIQLLGENNQFVPILAAGGDGAQQNSQWVTVPAGGGGADLHYYAEYYATGQSGAGDVSSNVQYTIIYK</sequence>
<keyword evidence="4" id="KW-0281">Fimbrium</keyword>
<dbReference type="RefSeq" id="WP_138772572.1">
    <property type="nucleotide sequence ID" value="NZ_JBHSSX010000055.1"/>
</dbReference>
<evidence type="ECO:0000313" key="7">
    <source>
        <dbReference type="Proteomes" id="UP000739180"/>
    </source>
</evidence>
<evidence type="ECO:0000256" key="4">
    <source>
        <dbReference type="ARBA" id="ARBA00023263"/>
    </source>
</evidence>
<evidence type="ECO:0000256" key="3">
    <source>
        <dbReference type="ARBA" id="ARBA00022729"/>
    </source>
</evidence>
<keyword evidence="3 5" id="KW-0732">Signal</keyword>
<gene>
    <name evidence="6" type="ORF">FGS76_10390</name>
</gene>
<dbReference type="InterPro" id="IPR036937">
    <property type="entry name" value="Adhesion_dom_fimbrial_sf"/>
</dbReference>
<accession>A0ABY2XKB2</accession>
<comment type="similarity">
    <text evidence="2">Belongs to the fimbrial protein family.</text>
</comment>
<organism evidence="6 7">
    <name type="scientific">Alloalcanivorax gelatiniphagus</name>
    <dbReference type="NCBI Taxonomy" id="1194167"/>
    <lineage>
        <taxon>Bacteria</taxon>
        <taxon>Pseudomonadati</taxon>
        <taxon>Pseudomonadota</taxon>
        <taxon>Gammaproteobacteria</taxon>
        <taxon>Oceanospirillales</taxon>
        <taxon>Alcanivoracaceae</taxon>
        <taxon>Alloalcanivorax</taxon>
    </lineage>
</organism>
<evidence type="ECO:0000256" key="1">
    <source>
        <dbReference type="ARBA" id="ARBA00004561"/>
    </source>
</evidence>